<feature type="compositionally biased region" description="Low complexity" evidence="1">
    <location>
        <begin position="222"/>
        <end position="275"/>
    </location>
</feature>
<dbReference type="OrthoDB" id="551364at2759"/>
<comment type="caution">
    <text evidence="2">The sequence shown here is derived from an EMBL/GenBank/DDBJ whole genome shotgun (WGS) entry which is preliminary data.</text>
</comment>
<name>A0A250WUT7_9CHLO</name>
<dbReference type="AlphaFoldDB" id="A0A250WUT7"/>
<dbReference type="EMBL" id="BEGY01000006">
    <property type="protein sequence ID" value="GAX74310.1"/>
    <property type="molecule type" value="Genomic_DNA"/>
</dbReference>
<protein>
    <submittedName>
        <fullName evidence="2">Uncharacterized protein</fullName>
    </submittedName>
</protein>
<gene>
    <name evidence="2" type="ORF">CEUSTIGMA_g1759.t1</name>
</gene>
<feature type="compositionally biased region" description="Polar residues" evidence="1">
    <location>
        <begin position="279"/>
        <end position="304"/>
    </location>
</feature>
<evidence type="ECO:0000313" key="3">
    <source>
        <dbReference type="Proteomes" id="UP000232323"/>
    </source>
</evidence>
<accession>A0A250WUT7</accession>
<dbReference type="Proteomes" id="UP000232323">
    <property type="component" value="Unassembled WGS sequence"/>
</dbReference>
<proteinExistence type="predicted"/>
<keyword evidence="3" id="KW-1185">Reference proteome</keyword>
<organism evidence="2 3">
    <name type="scientific">Chlamydomonas eustigma</name>
    <dbReference type="NCBI Taxonomy" id="1157962"/>
    <lineage>
        <taxon>Eukaryota</taxon>
        <taxon>Viridiplantae</taxon>
        <taxon>Chlorophyta</taxon>
        <taxon>core chlorophytes</taxon>
        <taxon>Chlorophyceae</taxon>
        <taxon>CS clade</taxon>
        <taxon>Chlamydomonadales</taxon>
        <taxon>Chlamydomonadaceae</taxon>
        <taxon>Chlamydomonas</taxon>
    </lineage>
</organism>
<evidence type="ECO:0000313" key="2">
    <source>
        <dbReference type="EMBL" id="GAX74310.1"/>
    </source>
</evidence>
<feature type="region of interest" description="Disordered" evidence="1">
    <location>
        <begin position="19"/>
        <end position="43"/>
    </location>
</feature>
<feature type="region of interest" description="Disordered" evidence="1">
    <location>
        <begin position="222"/>
        <end position="311"/>
    </location>
</feature>
<reference evidence="2 3" key="1">
    <citation type="submission" date="2017-08" db="EMBL/GenBank/DDBJ databases">
        <title>Acidophilic green algal genome provides insights into adaptation to an acidic environment.</title>
        <authorList>
            <person name="Hirooka S."/>
            <person name="Hirose Y."/>
            <person name="Kanesaki Y."/>
            <person name="Higuchi S."/>
            <person name="Fujiwara T."/>
            <person name="Onuma R."/>
            <person name="Era A."/>
            <person name="Ohbayashi R."/>
            <person name="Uzuka A."/>
            <person name="Nozaki H."/>
            <person name="Yoshikawa H."/>
            <person name="Miyagishima S.Y."/>
        </authorList>
    </citation>
    <scope>NUCLEOTIDE SEQUENCE [LARGE SCALE GENOMIC DNA]</scope>
    <source>
        <strain evidence="2 3">NIES-2499</strain>
    </source>
</reference>
<dbReference type="STRING" id="1157962.A0A250WUT7"/>
<evidence type="ECO:0000256" key="1">
    <source>
        <dbReference type="SAM" id="MobiDB-lite"/>
    </source>
</evidence>
<sequence length="360" mass="35142">MQPSVGQFGSVLSSLLQSAGSSASPTASPVSTSSTSSASQQCPISPSQTTLNFSNIAGSCPSSGTAGSAFCAPCICALTEAYMPALVAAGLLPLTSTASASNFSLAKATDVITACTTSYLASALAANIDITGLSLLSTACNFTASNVPTCLVNLIFNKTANSTVLVGLPPSPFTPSVSASDLTSAPPASGDYLNDTNLIGQVTSAAANATSVPGQIVLGTNPAPISSAQTPSSSSSFTTTPSSAANKQPGATSISTPPASSLATSPSSAPSASTAVVPNPTTTGTIVSSPSAGSMVTTPRTSTPAADPTSPVIISNPSLTPSVESTPSPHNGAGQSIQQGSSAMVLTTVAAVFLLLQLFV</sequence>